<organism evidence="2 3">
    <name type="scientific">Boletus reticuloceps</name>
    <dbReference type="NCBI Taxonomy" id="495285"/>
    <lineage>
        <taxon>Eukaryota</taxon>
        <taxon>Fungi</taxon>
        <taxon>Dikarya</taxon>
        <taxon>Basidiomycota</taxon>
        <taxon>Agaricomycotina</taxon>
        <taxon>Agaricomycetes</taxon>
        <taxon>Agaricomycetidae</taxon>
        <taxon>Boletales</taxon>
        <taxon>Boletineae</taxon>
        <taxon>Boletaceae</taxon>
        <taxon>Boletoideae</taxon>
        <taxon>Boletus</taxon>
    </lineage>
</organism>
<dbReference type="EMBL" id="JAGFBS010000002">
    <property type="protein sequence ID" value="KAG6380559.1"/>
    <property type="molecule type" value="Genomic_DNA"/>
</dbReference>
<dbReference type="Gene3D" id="3.40.50.1820">
    <property type="entry name" value="alpha/beta hydrolase"/>
    <property type="match status" value="1"/>
</dbReference>
<dbReference type="GO" id="GO:0016787">
    <property type="term" value="F:hydrolase activity"/>
    <property type="evidence" value="ECO:0007669"/>
    <property type="project" value="UniProtKB-KW"/>
</dbReference>
<dbReference type="SUPFAM" id="SSF53474">
    <property type="entry name" value="alpha/beta-Hydrolases"/>
    <property type="match status" value="1"/>
</dbReference>
<dbReference type="PANTHER" id="PTHR17630:SF44">
    <property type="entry name" value="PROTEIN AIM2"/>
    <property type="match status" value="1"/>
</dbReference>
<dbReference type="AlphaFoldDB" id="A0A8I2YW48"/>
<keyword evidence="3" id="KW-1185">Reference proteome</keyword>
<dbReference type="OrthoDB" id="1393670at2759"/>
<proteinExistence type="predicted"/>
<evidence type="ECO:0000313" key="3">
    <source>
        <dbReference type="Proteomes" id="UP000683000"/>
    </source>
</evidence>
<feature type="domain" description="Dienelactone hydrolase" evidence="1">
    <location>
        <begin position="85"/>
        <end position="270"/>
    </location>
</feature>
<name>A0A8I2YW48_9AGAM</name>
<keyword evidence="2" id="KW-0378">Hydrolase</keyword>
<accession>A0A8I2YW48</accession>
<dbReference type="InterPro" id="IPR002925">
    <property type="entry name" value="Dienelactn_hydro"/>
</dbReference>
<sequence>MSCDDCFKTIPHTGTPAGRSETIAGVETYISEPTGAAATGQKKILLYFSDVFSPFYINSQLIQDWFASNGILVPLFATNSIIDTHAGYTVLGLDYFFGDRLESLMKQPDFVRETWRDKVVAQAREYTPRWVEAVRQRYGTTNVKYFAVGYCFGAPYVFALADDPTFNLAAGAVAHPSSIYDSATKQLKPGVIENCVAPIAFGCAEIDGAFPVEARRQAEDILVKNKAHYYFQVFSGVSHGFGTRGDPVDDTQRFAKEECARGFLQWFNRFAA</sequence>
<protein>
    <submittedName>
        <fullName evidence="2">Alpha/Beta hydrolase protein</fullName>
    </submittedName>
</protein>
<reference evidence="2" key="1">
    <citation type="submission" date="2021-03" db="EMBL/GenBank/DDBJ databases">
        <title>Evolutionary innovations through gain and loss of genes in the ectomycorrhizal Boletales.</title>
        <authorList>
            <person name="Wu G."/>
            <person name="Miyauchi S."/>
            <person name="Morin E."/>
            <person name="Yang Z.-L."/>
            <person name="Xu J."/>
            <person name="Martin F.M."/>
        </authorList>
    </citation>
    <scope>NUCLEOTIDE SEQUENCE</scope>
    <source>
        <strain evidence="2">BR01</strain>
    </source>
</reference>
<evidence type="ECO:0000313" key="2">
    <source>
        <dbReference type="EMBL" id="KAG6380559.1"/>
    </source>
</evidence>
<dbReference type="PANTHER" id="PTHR17630">
    <property type="entry name" value="DIENELACTONE HYDROLASE"/>
    <property type="match status" value="1"/>
</dbReference>
<evidence type="ECO:0000259" key="1">
    <source>
        <dbReference type="Pfam" id="PF01738"/>
    </source>
</evidence>
<dbReference type="Proteomes" id="UP000683000">
    <property type="component" value="Unassembled WGS sequence"/>
</dbReference>
<dbReference type="Pfam" id="PF01738">
    <property type="entry name" value="DLH"/>
    <property type="match status" value="1"/>
</dbReference>
<comment type="caution">
    <text evidence="2">The sequence shown here is derived from an EMBL/GenBank/DDBJ whole genome shotgun (WGS) entry which is preliminary data.</text>
</comment>
<dbReference type="InterPro" id="IPR029058">
    <property type="entry name" value="AB_hydrolase_fold"/>
</dbReference>
<gene>
    <name evidence="2" type="ORF">JVT61DRAFT_4920</name>
</gene>